<feature type="compositionally biased region" description="Polar residues" evidence="1">
    <location>
        <begin position="422"/>
        <end position="439"/>
    </location>
</feature>
<sequence>MNHNSKRLIIKQIERKSFSSQMGRRYRIFPKELVQFPQNSFCHQASSVLLPCPPHRISPFWEKEYQSRADLVSLLNQTSSTPNPPQRHCHKNIQEPPPWFKHSAITSKMPQLNRAMVVPLPHLHHLAKPSPPHKQRTVVPVLPLPRTDITTKKTPGALTPLGPKHQRDSPSDPNHRLENPSGSDHLPKIFPACDHSDIEDLTLLNQKNPIPPFSKHQTEVPLCEGHRPRAATIARIFSDTQAKTNGPFTRTPIQEARVLPRPRRQIKATNALLGLFSLDPVLHPLAKSLPFTLWTRTPHFRTSVLNYWVQAQPLKASHCDLQPREAVPFLQCLDHHPRPLAVPTAHLNQRNRATAVCRYNPCLLRAPGPIAHVSVQAEQDNWEAMLLRKYLLDTCPSSPDIEPSATPPEPSTPVKNDKDSWETISQGTDIQNTPPSSSDLEMDTTPEPAVHMSIKTGPDTWDATSPRTDLQETLPSSTDTETDTAPEPIVHMSIQTGPDTWDTTSPRTDLQETLPSSTDTETDTAPEPTVHVSIQTEPDTWDTTTPETDQEEIPLTDQDDEITVLGSRPQNVTLCGPRQWTTPPLSPDPWAEHVPDSNALITLHPELEQWETMPQETDHLATLPSSPDLDTKTISEPFVHESVPVKQKYWETILTILPGIFDHQEIIIDEAYETAPPLDLDGQENILFSPEETTTPLPSPSHQTEDISNPDVQATLQQKLEQWATLSEETNRQDTLILSTESETENTPVLIDPISDVIEQEKVEIIDIMPVRIERKEPNQTVEDPWSNRGATTLSLGHDDEENDLHGPDHQTIPPLSPDQKRETEDTAHDLAQDLVTSQESGEMTPPRTDLKTTILTGQDDEETTSVDLDPEDPAQLVHESQITPPLAEDIPDLSAQMSLQPEPVPSDTMSPGTELQDNIQGDQDQRVTPPSSLDHEEMTLSSPDHCTTHPSSPDRQSEAAEDLSTQAVSPTDREHSAKLSEGQEQVKNPPSPNLSVHLPSTLENEAETGTEPTKPPSTPPDNLDDEETVPPSPDKTISPSSSNHQTESPTGHDHQPETELSSDHQDEVESGLPYQLHTLQNRQRELHLNYIKPYTVEAGTVSDRTVHAIINSIPQEKIKNDICKQILLPLSLHRYSPCDYIVCLICASWIPAGCPHEGMKYPCEAHLQAIPIPMPTSEVEIDVKFVLKCPQATVSSLFSTSNTHSHLKKSSEGAESSHSDSVIPVPSRPKWFHFILGKSLPQGKKDITRNPELSIDKTFEEGSNSKEGEKAKVHRTSFRSLLERFQWRRKETK</sequence>
<dbReference type="RefSeq" id="XP_020841726.1">
    <property type="nucleotide sequence ID" value="XM_020986067.1"/>
</dbReference>
<dbReference type="KEGG" id="pcw:110208183"/>
<evidence type="ECO:0000313" key="2">
    <source>
        <dbReference type="Proteomes" id="UP000515140"/>
    </source>
</evidence>
<dbReference type="RefSeq" id="XP_020841725.1">
    <property type="nucleotide sequence ID" value="XM_020986066.1"/>
</dbReference>
<dbReference type="InterPro" id="IPR038954">
    <property type="entry name" value="CSNKA2IP"/>
</dbReference>
<feature type="compositionally biased region" description="Polar residues" evidence="1">
    <location>
        <begin position="940"/>
        <end position="955"/>
    </location>
</feature>
<keyword evidence="2" id="KW-1185">Reference proteome</keyword>
<feature type="region of interest" description="Disordered" evidence="1">
    <location>
        <begin position="898"/>
        <end position="1070"/>
    </location>
</feature>
<dbReference type="PANTHER" id="PTHR35825">
    <property type="entry name" value="CASEIN KINASE II SUBUNIT ALPHA PRIME-INTERACTING PROTEIN"/>
    <property type="match status" value="1"/>
</dbReference>
<evidence type="ECO:0000256" key="1">
    <source>
        <dbReference type="SAM" id="MobiDB-lite"/>
    </source>
</evidence>
<evidence type="ECO:0000313" key="4">
    <source>
        <dbReference type="RefSeq" id="XP_020841726.1"/>
    </source>
</evidence>
<gene>
    <name evidence="3 4" type="primary">LOC110208183</name>
</gene>
<feature type="compositionally biased region" description="Polar residues" evidence="1">
    <location>
        <begin position="493"/>
        <end position="515"/>
    </location>
</feature>
<organism evidence="2 4">
    <name type="scientific">Phascolarctos cinereus</name>
    <name type="common">Koala</name>
    <dbReference type="NCBI Taxonomy" id="38626"/>
    <lineage>
        <taxon>Eukaryota</taxon>
        <taxon>Metazoa</taxon>
        <taxon>Chordata</taxon>
        <taxon>Craniata</taxon>
        <taxon>Vertebrata</taxon>
        <taxon>Euteleostomi</taxon>
        <taxon>Mammalia</taxon>
        <taxon>Metatheria</taxon>
        <taxon>Diprotodontia</taxon>
        <taxon>Phascolarctidae</taxon>
        <taxon>Phascolarctos</taxon>
    </lineage>
</organism>
<feature type="compositionally biased region" description="Polar residues" evidence="1">
    <location>
        <begin position="908"/>
        <end position="932"/>
    </location>
</feature>
<proteinExistence type="predicted"/>
<feature type="compositionally biased region" description="Low complexity" evidence="1">
    <location>
        <begin position="516"/>
        <end position="528"/>
    </location>
</feature>
<name>A0A6P5KAW9_PHACI</name>
<feature type="region of interest" description="Disordered" evidence="1">
    <location>
        <begin position="1204"/>
        <end position="1223"/>
    </location>
</feature>
<feature type="compositionally biased region" description="Polar residues" evidence="1">
    <location>
        <begin position="1036"/>
        <end position="1050"/>
    </location>
</feature>
<protein>
    <submittedName>
        <fullName evidence="3 4">Uncharacterized protein LOC110208183</fullName>
    </submittedName>
</protein>
<feature type="compositionally biased region" description="Acidic residues" evidence="1">
    <location>
        <begin position="859"/>
        <end position="873"/>
    </location>
</feature>
<reference evidence="3 4" key="1">
    <citation type="submission" date="2025-04" db="UniProtKB">
        <authorList>
            <consortium name="RefSeq"/>
        </authorList>
    </citation>
    <scope>IDENTIFICATION</scope>
    <source>
        <tissue evidence="3 4">Spleen</tissue>
    </source>
</reference>
<dbReference type="Proteomes" id="UP000515140">
    <property type="component" value="Unplaced"/>
</dbReference>
<feature type="compositionally biased region" description="Basic and acidic residues" evidence="1">
    <location>
        <begin position="1244"/>
        <end position="1272"/>
    </location>
</feature>
<dbReference type="PANTHER" id="PTHR35825:SF2">
    <property type="entry name" value="CASEIN KINASE II SUBUNIT ALPHA'-INTERACTING PROTEIN"/>
    <property type="match status" value="1"/>
</dbReference>
<evidence type="ECO:0000313" key="3">
    <source>
        <dbReference type="RefSeq" id="XP_020841725.1"/>
    </source>
</evidence>
<accession>A0A6P5KAW9</accession>
<feature type="compositionally biased region" description="Polar residues" evidence="1">
    <location>
        <begin position="462"/>
        <end position="479"/>
    </location>
</feature>
<feature type="region of interest" description="Disordered" evidence="1">
    <location>
        <begin position="1244"/>
        <end position="1274"/>
    </location>
</feature>
<feature type="region of interest" description="Disordered" evidence="1">
    <location>
        <begin position="398"/>
        <end position="528"/>
    </location>
</feature>
<feature type="compositionally biased region" description="Basic and acidic residues" evidence="1">
    <location>
        <begin position="1210"/>
        <end position="1219"/>
    </location>
</feature>
<feature type="region of interest" description="Disordered" evidence="1">
    <location>
        <begin position="145"/>
        <end position="187"/>
    </location>
</feature>
<feature type="region of interest" description="Disordered" evidence="1">
    <location>
        <begin position="776"/>
        <end position="873"/>
    </location>
</feature>
<feature type="compositionally biased region" description="Basic and acidic residues" evidence="1">
    <location>
        <begin position="165"/>
        <end position="178"/>
    </location>
</feature>
<dbReference type="GeneID" id="110208183"/>
<feature type="compositionally biased region" description="Basic and acidic residues" evidence="1">
    <location>
        <begin position="819"/>
        <end position="832"/>
    </location>
</feature>
<feature type="compositionally biased region" description="Basic and acidic residues" evidence="1">
    <location>
        <begin position="1051"/>
        <end position="1068"/>
    </location>
</feature>